<evidence type="ECO:0000313" key="3">
    <source>
        <dbReference type="Proteomes" id="UP000018144"/>
    </source>
</evidence>
<protein>
    <submittedName>
        <fullName evidence="2">Uncharacterized protein</fullName>
    </submittedName>
</protein>
<dbReference type="STRING" id="1076935.U4LNK8"/>
<keyword evidence="3" id="KW-1185">Reference proteome</keyword>
<dbReference type="OrthoDB" id="5418729at2759"/>
<proteinExistence type="predicted"/>
<dbReference type="Proteomes" id="UP000018144">
    <property type="component" value="Unassembled WGS sequence"/>
</dbReference>
<evidence type="ECO:0000256" key="1">
    <source>
        <dbReference type="SAM" id="SignalP"/>
    </source>
</evidence>
<gene>
    <name evidence="2" type="ORF">PCON_14212</name>
</gene>
<dbReference type="EMBL" id="HF936032">
    <property type="protein sequence ID" value="CCX33172.1"/>
    <property type="molecule type" value="Genomic_DNA"/>
</dbReference>
<sequence>MIHLRFFTLFICYLLCIAVFADDSPILNKRQRPCTAIRVLTTTTVIQTSISISLSTATETSITTETLVSTTTATETVPTTATETTVSTETVTETAPMTATETSISTATITETSVSTTTATDISTTTDTAITITIISGSIPPPVTLPVTETTTIPITETSVSTTTATETITTTDTAITITIISGSIPPPVTLPGTEITSTTTTTSIPITITTTETYTQSGVCTASPTPSSCPTLPPSPNAPLCPITSSLTLTFDDLSTSWFFNFPLSYRSFFFSGQAGWLLLNTKSPKATFQERRASLSPPNSLYTKSYGMVRFGVEGNGTFDLVSSWMYAYNVQATTYNQKFFWVTIRTDKMAGDDKGGPNSSQVFPYAVPLGAFKGEMMNWERLGDTVRGVKWVEMAVWREWYWGQKGVEGNPVSAWAMDNVVVRKRKAC</sequence>
<accession>U4LNK8</accession>
<keyword evidence="1" id="KW-0732">Signal</keyword>
<name>U4LNK8_PYROM</name>
<evidence type="ECO:0000313" key="2">
    <source>
        <dbReference type="EMBL" id="CCX33172.1"/>
    </source>
</evidence>
<feature type="chain" id="PRO_5004652509" evidence="1">
    <location>
        <begin position="22"/>
        <end position="431"/>
    </location>
</feature>
<reference evidence="2 3" key="1">
    <citation type="journal article" date="2013" name="PLoS Genet.">
        <title>The genome and development-dependent transcriptomes of Pyronema confluens: a window into fungal evolution.</title>
        <authorList>
            <person name="Traeger S."/>
            <person name="Altegoer F."/>
            <person name="Freitag M."/>
            <person name="Gabaldon T."/>
            <person name="Kempken F."/>
            <person name="Kumar A."/>
            <person name="Marcet-Houben M."/>
            <person name="Poggeler S."/>
            <person name="Stajich J.E."/>
            <person name="Nowrousian M."/>
        </authorList>
    </citation>
    <scope>NUCLEOTIDE SEQUENCE [LARGE SCALE GENOMIC DNA]</scope>
    <source>
        <strain evidence="3">CBS 100304</strain>
        <tissue evidence="2">Vegetative mycelium</tissue>
    </source>
</reference>
<organism evidence="2 3">
    <name type="scientific">Pyronema omphalodes (strain CBS 100304)</name>
    <name type="common">Pyronema confluens</name>
    <dbReference type="NCBI Taxonomy" id="1076935"/>
    <lineage>
        <taxon>Eukaryota</taxon>
        <taxon>Fungi</taxon>
        <taxon>Dikarya</taxon>
        <taxon>Ascomycota</taxon>
        <taxon>Pezizomycotina</taxon>
        <taxon>Pezizomycetes</taxon>
        <taxon>Pezizales</taxon>
        <taxon>Pyronemataceae</taxon>
        <taxon>Pyronema</taxon>
    </lineage>
</organism>
<feature type="signal peptide" evidence="1">
    <location>
        <begin position="1"/>
        <end position="21"/>
    </location>
</feature>
<dbReference type="AlphaFoldDB" id="U4LNK8"/>